<keyword evidence="2" id="KW-1185">Reference proteome</keyword>
<sequence length="126" mass="14428">MASLLENDLDCAISFCISGRRPRIVPVWIATRHEDLDTVFLKIDSLIEGHITEIKTTLEYSRLKEKDNDNSNPIIAQLCYNVSHLALRIIKDEIKRALKILSDPENLCGHWIIMSHMLPCSCKLLK</sequence>
<dbReference type="Proteomes" id="UP001060085">
    <property type="component" value="Linkage Group LG04"/>
</dbReference>
<name>A0ACC0B7Z5_CATRO</name>
<evidence type="ECO:0000313" key="2">
    <source>
        <dbReference type="Proteomes" id="UP001060085"/>
    </source>
</evidence>
<comment type="caution">
    <text evidence="1">The sequence shown here is derived from an EMBL/GenBank/DDBJ whole genome shotgun (WGS) entry which is preliminary data.</text>
</comment>
<evidence type="ECO:0000313" key="1">
    <source>
        <dbReference type="EMBL" id="KAI5668678.1"/>
    </source>
</evidence>
<proteinExistence type="predicted"/>
<dbReference type="EMBL" id="CM044704">
    <property type="protein sequence ID" value="KAI5668678.1"/>
    <property type="molecule type" value="Genomic_DNA"/>
</dbReference>
<protein>
    <submittedName>
        <fullName evidence="1">Uncharacterized protein</fullName>
    </submittedName>
</protein>
<reference evidence="2" key="1">
    <citation type="journal article" date="2023" name="Nat. Plants">
        <title>Single-cell RNA sequencing provides a high-resolution roadmap for understanding the multicellular compartmentation of specialized metabolism.</title>
        <authorList>
            <person name="Sun S."/>
            <person name="Shen X."/>
            <person name="Li Y."/>
            <person name="Li Y."/>
            <person name="Wang S."/>
            <person name="Li R."/>
            <person name="Zhang H."/>
            <person name="Shen G."/>
            <person name="Guo B."/>
            <person name="Wei J."/>
            <person name="Xu J."/>
            <person name="St-Pierre B."/>
            <person name="Chen S."/>
            <person name="Sun C."/>
        </authorList>
    </citation>
    <scope>NUCLEOTIDE SEQUENCE [LARGE SCALE GENOMIC DNA]</scope>
</reference>
<gene>
    <name evidence="1" type="ORF">M9H77_18531</name>
</gene>
<organism evidence="1 2">
    <name type="scientific">Catharanthus roseus</name>
    <name type="common">Madagascar periwinkle</name>
    <name type="synonym">Vinca rosea</name>
    <dbReference type="NCBI Taxonomy" id="4058"/>
    <lineage>
        <taxon>Eukaryota</taxon>
        <taxon>Viridiplantae</taxon>
        <taxon>Streptophyta</taxon>
        <taxon>Embryophyta</taxon>
        <taxon>Tracheophyta</taxon>
        <taxon>Spermatophyta</taxon>
        <taxon>Magnoliopsida</taxon>
        <taxon>eudicotyledons</taxon>
        <taxon>Gunneridae</taxon>
        <taxon>Pentapetalae</taxon>
        <taxon>asterids</taxon>
        <taxon>lamiids</taxon>
        <taxon>Gentianales</taxon>
        <taxon>Apocynaceae</taxon>
        <taxon>Rauvolfioideae</taxon>
        <taxon>Vinceae</taxon>
        <taxon>Catharanthinae</taxon>
        <taxon>Catharanthus</taxon>
    </lineage>
</organism>
<accession>A0ACC0B7Z5</accession>